<dbReference type="Proteomes" id="UP000282311">
    <property type="component" value="Unassembled WGS sequence"/>
</dbReference>
<proteinExistence type="predicted"/>
<feature type="transmembrane region" description="Helical" evidence="1">
    <location>
        <begin position="12"/>
        <end position="34"/>
    </location>
</feature>
<keyword evidence="3" id="KW-1185">Reference proteome</keyword>
<evidence type="ECO:0000313" key="2">
    <source>
        <dbReference type="EMBL" id="RKN70581.1"/>
    </source>
</evidence>
<reference evidence="2 3" key="1">
    <citation type="journal article" date="2007" name="Int. J. Syst. Evol. Microbiol.">
        <title>Paenibacillus ginsengarvi sp. nov., isolated from soil from ginseng cultivation.</title>
        <authorList>
            <person name="Yoon M.H."/>
            <person name="Ten L.N."/>
            <person name="Im W.T."/>
        </authorList>
    </citation>
    <scope>NUCLEOTIDE SEQUENCE [LARGE SCALE GENOMIC DNA]</scope>
    <source>
        <strain evidence="2 3">KCTC 13059</strain>
    </source>
</reference>
<accession>A0A3B0BDR0</accession>
<sequence>MKNLKMEFLRLMIFLILFALIFFELVSFVTLVDYMGQYIAGYDPEYYLYLIVGLSIVSLILNYLFIQIQNKNSWNELVYLQLLAVIYIIFSMMIMLLGVWLFGDYRYDYVVYWGTVIITFCNIILNVRNIRRNYRFRYSKKGKRLT</sequence>
<feature type="transmembrane region" description="Helical" evidence="1">
    <location>
        <begin position="109"/>
        <end position="127"/>
    </location>
</feature>
<comment type="caution">
    <text evidence="2">The sequence shown here is derived from an EMBL/GenBank/DDBJ whole genome shotgun (WGS) entry which is preliminary data.</text>
</comment>
<keyword evidence="1" id="KW-0812">Transmembrane</keyword>
<dbReference type="AlphaFoldDB" id="A0A3B0BDR0"/>
<protein>
    <submittedName>
        <fullName evidence="2">Uncharacterized protein</fullName>
    </submittedName>
</protein>
<evidence type="ECO:0000313" key="3">
    <source>
        <dbReference type="Proteomes" id="UP000282311"/>
    </source>
</evidence>
<dbReference type="EMBL" id="RBAH01000031">
    <property type="protein sequence ID" value="RKN70581.1"/>
    <property type="molecule type" value="Genomic_DNA"/>
</dbReference>
<name>A0A3B0BDR0_9BACL</name>
<feature type="transmembrane region" description="Helical" evidence="1">
    <location>
        <begin position="77"/>
        <end position="103"/>
    </location>
</feature>
<keyword evidence="1" id="KW-0472">Membrane</keyword>
<feature type="transmembrane region" description="Helical" evidence="1">
    <location>
        <begin position="46"/>
        <end position="65"/>
    </location>
</feature>
<gene>
    <name evidence="2" type="ORF">D7M11_30395</name>
</gene>
<keyword evidence="1" id="KW-1133">Transmembrane helix</keyword>
<organism evidence="2 3">
    <name type="scientific">Paenibacillus ginsengarvi</name>
    <dbReference type="NCBI Taxonomy" id="400777"/>
    <lineage>
        <taxon>Bacteria</taxon>
        <taxon>Bacillati</taxon>
        <taxon>Bacillota</taxon>
        <taxon>Bacilli</taxon>
        <taxon>Bacillales</taxon>
        <taxon>Paenibacillaceae</taxon>
        <taxon>Paenibacillus</taxon>
    </lineage>
</organism>
<evidence type="ECO:0000256" key="1">
    <source>
        <dbReference type="SAM" id="Phobius"/>
    </source>
</evidence>